<dbReference type="PANTHER" id="PTHR30345:SF0">
    <property type="entry name" value="DNA DAMAGE-REPAIR_TOLERATION PROTEIN DRT102"/>
    <property type="match status" value="1"/>
</dbReference>
<dbReference type="Pfam" id="PF02502">
    <property type="entry name" value="LacAB_rpiB"/>
    <property type="match status" value="1"/>
</dbReference>
<sequence>MRKAEHVRIAITSDHNGVDLKERLVNWLADHGHDVDDRASHVGDEIVDYPPLCVDVCRQVVDGPADRAIVLGGSGQGEAITCNKIRGIRAGLCQDLFSTRISRGNNNSNVLVIGAKVVTPELAVQIVETWLETPFKGGVHQRRLDQIAAVEQGETP</sequence>
<dbReference type="Proteomes" id="UP001299970">
    <property type="component" value="Unassembled WGS sequence"/>
</dbReference>
<dbReference type="Gene3D" id="3.40.1400.10">
    <property type="entry name" value="Sugar-phosphate isomerase, RpiB/LacA/LacB"/>
    <property type="match status" value="1"/>
</dbReference>
<evidence type="ECO:0000256" key="1">
    <source>
        <dbReference type="ARBA" id="ARBA00008754"/>
    </source>
</evidence>
<comment type="caution">
    <text evidence="2">The sequence shown here is derived from an EMBL/GenBank/DDBJ whole genome shotgun (WGS) entry which is preliminary data.</text>
</comment>
<accession>A0ABS9TBY4</accession>
<dbReference type="NCBIfam" id="NF004051">
    <property type="entry name" value="PRK05571.1"/>
    <property type="match status" value="1"/>
</dbReference>
<evidence type="ECO:0000313" key="2">
    <source>
        <dbReference type="EMBL" id="MCH6166032.1"/>
    </source>
</evidence>
<proteinExistence type="inferred from homology"/>
<dbReference type="EMBL" id="JAKXMK010000008">
    <property type="protein sequence ID" value="MCH6166032.1"/>
    <property type="molecule type" value="Genomic_DNA"/>
</dbReference>
<dbReference type="PIRSF" id="PIRSF005384">
    <property type="entry name" value="RpiB_LacA_B"/>
    <property type="match status" value="1"/>
</dbReference>
<dbReference type="NCBIfam" id="TIGR00689">
    <property type="entry name" value="rpiB_lacA_lacB"/>
    <property type="match status" value="1"/>
</dbReference>
<protein>
    <submittedName>
        <fullName evidence="2">RpiB/LacA/LacB family sugar-phosphate isomerase</fullName>
    </submittedName>
</protein>
<organism evidence="2 3">
    <name type="scientific">Pseudonocardia alaniniphila</name>
    <dbReference type="NCBI Taxonomy" id="75291"/>
    <lineage>
        <taxon>Bacteria</taxon>
        <taxon>Bacillati</taxon>
        <taxon>Actinomycetota</taxon>
        <taxon>Actinomycetes</taxon>
        <taxon>Pseudonocardiales</taxon>
        <taxon>Pseudonocardiaceae</taxon>
        <taxon>Pseudonocardia</taxon>
    </lineage>
</organism>
<dbReference type="SUPFAM" id="SSF89623">
    <property type="entry name" value="Ribose/Galactose isomerase RpiB/AlsB"/>
    <property type="match status" value="1"/>
</dbReference>
<reference evidence="2 3" key="1">
    <citation type="submission" date="2022-03" db="EMBL/GenBank/DDBJ databases">
        <title>Pseudonocardia alaer sp. nov., a novel actinomycete isolated from reed forest soil.</title>
        <authorList>
            <person name="Wang L."/>
        </authorList>
    </citation>
    <scope>NUCLEOTIDE SEQUENCE [LARGE SCALE GENOMIC DNA]</scope>
    <source>
        <strain evidence="2 3">Y-16303</strain>
    </source>
</reference>
<gene>
    <name evidence="2" type="ORF">MMF94_10100</name>
</gene>
<dbReference type="GO" id="GO:0016853">
    <property type="term" value="F:isomerase activity"/>
    <property type="evidence" value="ECO:0007669"/>
    <property type="project" value="UniProtKB-KW"/>
</dbReference>
<dbReference type="RefSeq" id="WP_343960853.1">
    <property type="nucleotide sequence ID" value="NZ_BAAAJF010000020.1"/>
</dbReference>
<name>A0ABS9TBY4_9PSEU</name>
<keyword evidence="2" id="KW-0413">Isomerase</keyword>
<comment type="similarity">
    <text evidence="1">Belongs to the LacAB/RpiB family.</text>
</comment>
<dbReference type="InterPro" id="IPR003500">
    <property type="entry name" value="RpiB_LacA_LacB"/>
</dbReference>
<dbReference type="PANTHER" id="PTHR30345">
    <property type="entry name" value="RIBOSE-5-PHOSPHATE ISOMERASE B"/>
    <property type="match status" value="1"/>
</dbReference>
<keyword evidence="3" id="KW-1185">Reference proteome</keyword>
<dbReference type="InterPro" id="IPR036569">
    <property type="entry name" value="RpiB_LacA_LacB_sf"/>
</dbReference>
<evidence type="ECO:0000313" key="3">
    <source>
        <dbReference type="Proteomes" id="UP001299970"/>
    </source>
</evidence>